<dbReference type="SUPFAM" id="SSF52402">
    <property type="entry name" value="Adenine nucleotide alpha hydrolases-like"/>
    <property type="match status" value="1"/>
</dbReference>
<evidence type="ECO:0000256" key="5">
    <source>
        <dbReference type="ARBA" id="ARBA00022982"/>
    </source>
</evidence>
<evidence type="ECO:0000259" key="7">
    <source>
        <dbReference type="SMART" id="SM00893"/>
    </source>
</evidence>
<dbReference type="InterPro" id="IPR018206">
    <property type="entry name" value="ETF_asu_C_CS"/>
</dbReference>
<evidence type="ECO:0000256" key="2">
    <source>
        <dbReference type="ARBA" id="ARBA00022448"/>
    </source>
</evidence>
<evidence type="ECO:0000256" key="6">
    <source>
        <dbReference type="PIRSR" id="PIRSR000089-1"/>
    </source>
</evidence>
<feature type="binding site" evidence="6">
    <location>
        <begin position="229"/>
        <end position="230"/>
    </location>
    <ligand>
        <name>FAD</name>
        <dbReference type="ChEBI" id="CHEBI:57692"/>
    </ligand>
</feature>
<name>A0A2C6DND3_9GAMM</name>
<feature type="domain" description="Electron transfer flavoprotein alpha/beta-subunit N-terminal" evidence="7">
    <location>
        <begin position="7"/>
        <end position="184"/>
    </location>
</feature>
<feature type="binding site" evidence="6">
    <location>
        <begin position="300"/>
        <end position="301"/>
    </location>
    <ligand>
        <name>FAD</name>
        <dbReference type="ChEBI" id="CHEBI:57692"/>
    </ligand>
</feature>
<dbReference type="RefSeq" id="WP_029096565.1">
    <property type="nucleotide sequence ID" value="NZ_PDDX01000001.1"/>
</dbReference>
<dbReference type="Pfam" id="PF00766">
    <property type="entry name" value="ETF_alpha"/>
    <property type="match status" value="1"/>
</dbReference>
<dbReference type="Gene3D" id="3.40.50.1220">
    <property type="entry name" value="TPP-binding domain"/>
    <property type="match status" value="1"/>
</dbReference>
<dbReference type="GO" id="GO:0009055">
    <property type="term" value="F:electron transfer activity"/>
    <property type="evidence" value="ECO:0007669"/>
    <property type="project" value="InterPro"/>
</dbReference>
<dbReference type="EMBL" id="PDDX01000001">
    <property type="protein sequence ID" value="PHI29832.1"/>
    <property type="molecule type" value="Genomic_DNA"/>
</dbReference>
<dbReference type="PIRSF" id="PIRSF000089">
    <property type="entry name" value="Electra_flavoP_a"/>
    <property type="match status" value="1"/>
</dbReference>
<dbReference type="Pfam" id="PF01012">
    <property type="entry name" value="ETF"/>
    <property type="match status" value="1"/>
</dbReference>
<comment type="similarity">
    <text evidence="1">Belongs to the ETF alpha-subunit/FixB family.</text>
</comment>
<keyword evidence="3" id="KW-0285">Flavoprotein</keyword>
<sequence length="314" mass="33834">MSKLANVWVFSDIHDRYPELLAAAQTLGQTVNALIIGNEDDAAKLIKQGADRVYLLGTPSEETLIENYAEPLMAQLKQVENPSLLLMSATKRSKALAARLSVKLQAGLINDAAEICLNNGQVQAKHRVYGGLAFSEARMTSGLAIVTLVAGAFDALPADENRSGSITNVSFVMPESPLVFVERKPKQGSNVDLSKARRVVGIGRGLTAEADLKMVEELADLLDAELGCSRPIAEGEHWMERERYIGVSGVMLKSDIYLALGISGQIQHMVGANAARTIVAINKDKNAPIFQYADYGLVGDIYKAIPALITQLKG</sequence>
<keyword evidence="2" id="KW-0813">Transport</keyword>
<keyword evidence="4 6" id="KW-0274">FAD</keyword>
<reference evidence="9" key="1">
    <citation type="submission" date="2017-09" db="EMBL/GenBank/DDBJ databases">
        <title>FDA dAtabase for Regulatory Grade micrObial Sequences (FDA-ARGOS): Supporting development and validation of Infectious Disease Dx tests.</title>
        <authorList>
            <person name="Minogue T."/>
            <person name="Wolcott M."/>
            <person name="Wasieloski L."/>
            <person name="Aguilar W."/>
            <person name="Moore D."/>
            <person name="Tallon L."/>
            <person name="Sadzewicz L."/>
            <person name="Ott S."/>
            <person name="Zhao X."/>
            <person name="Nagaraj S."/>
            <person name="Vavikolanu K."/>
            <person name="Aluvathingal J."/>
            <person name="Nadendla S."/>
            <person name="Sichtig H."/>
        </authorList>
    </citation>
    <scope>NUCLEOTIDE SEQUENCE [LARGE SCALE GENOMIC DNA]</scope>
    <source>
        <strain evidence="9">FDAARGOS_387</strain>
    </source>
</reference>
<dbReference type="Proteomes" id="UP000224974">
    <property type="component" value="Unassembled WGS sequence"/>
</dbReference>
<proteinExistence type="inferred from homology"/>
<gene>
    <name evidence="8" type="ORF">CRN84_11005</name>
</gene>
<dbReference type="OrthoDB" id="9770286at2"/>
<dbReference type="SMART" id="SM00893">
    <property type="entry name" value="ETF"/>
    <property type="match status" value="1"/>
</dbReference>
<keyword evidence="5" id="KW-0249">Electron transport</keyword>
<feature type="binding site" evidence="6">
    <location>
        <position position="204"/>
    </location>
    <ligand>
        <name>FAD</name>
        <dbReference type="ChEBI" id="CHEBI:57692"/>
    </ligand>
</feature>
<dbReference type="GO" id="GO:0033539">
    <property type="term" value="P:fatty acid beta-oxidation using acyl-CoA dehydrogenase"/>
    <property type="evidence" value="ECO:0007669"/>
    <property type="project" value="TreeGrafter"/>
</dbReference>
<comment type="caution">
    <text evidence="8">The sequence shown here is derived from an EMBL/GenBank/DDBJ whole genome shotgun (WGS) entry which is preliminary data.</text>
</comment>
<dbReference type="STRING" id="1111728.GCA_000427805_01865"/>
<dbReference type="SUPFAM" id="SSF52467">
    <property type="entry name" value="DHS-like NAD/FAD-binding domain"/>
    <property type="match status" value="1"/>
</dbReference>
<protein>
    <submittedName>
        <fullName evidence="8">Electron transfer flavoprotein subunit alpha</fullName>
    </submittedName>
</protein>
<evidence type="ECO:0000256" key="3">
    <source>
        <dbReference type="ARBA" id="ARBA00022630"/>
    </source>
</evidence>
<dbReference type="InterPro" id="IPR014729">
    <property type="entry name" value="Rossmann-like_a/b/a_fold"/>
</dbReference>
<dbReference type="Gene3D" id="3.40.50.620">
    <property type="entry name" value="HUPs"/>
    <property type="match status" value="1"/>
</dbReference>
<dbReference type="InterPro" id="IPR014731">
    <property type="entry name" value="ETF_asu_C"/>
</dbReference>
<dbReference type="InterPro" id="IPR014730">
    <property type="entry name" value="ETF_a/b_N"/>
</dbReference>
<keyword evidence="9" id="KW-1185">Reference proteome</keyword>
<dbReference type="PROSITE" id="PS00696">
    <property type="entry name" value="ETF_ALPHA"/>
    <property type="match status" value="1"/>
</dbReference>
<evidence type="ECO:0000313" key="8">
    <source>
        <dbReference type="EMBL" id="PHI29832.1"/>
    </source>
</evidence>
<dbReference type="InterPro" id="IPR001308">
    <property type="entry name" value="ETF_a/FixB"/>
</dbReference>
<feature type="binding site" evidence="6">
    <location>
        <begin position="261"/>
        <end position="268"/>
    </location>
    <ligand>
        <name>FAD</name>
        <dbReference type="ChEBI" id="CHEBI:57692"/>
    </ligand>
</feature>
<dbReference type="GO" id="GO:0050660">
    <property type="term" value="F:flavin adenine dinucleotide binding"/>
    <property type="evidence" value="ECO:0007669"/>
    <property type="project" value="InterPro"/>
</dbReference>
<dbReference type="FunFam" id="3.40.50.1220:FF:000004">
    <property type="entry name" value="Electron transfer flavoprotein"/>
    <property type="match status" value="1"/>
</dbReference>
<evidence type="ECO:0000256" key="4">
    <source>
        <dbReference type="ARBA" id="ARBA00022827"/>
    </source>
</evidence>
<dbReference type="PANTHER" id="PTHR43153:SF1">
    <property type="entry name" value="ELECTRON TRANSFER FLAVOPROTEIN SUBUNIT ALPHA, MITOCHONDRIAL"/>
    <property type="match status" value="1"/>
</dbReference>
<dbReference type="AlphaFoldDB" id="A0A2C6DND3"/>
<organism evidence="8 9">
    <name type="scientific">Budvicia aquatica</name>
    <dbReference type="NCBI Taxonomy" id="82979"/>
    <lineage>
        <taxon>Bacteria</taxon>
        <taxon>Pseudomonadati</taxon>
        <taxon>Pseudomonadota</taxon>
        <taxon>Gammaproteobacteria</taxon>
        <taxon>Enterobacterales</taxon>
        <taxon>Budviciaceae</taxon>
        <taxon>Budvicia</taxon>
    </lineage>
</organism>
<evidence type="ECO:0000256" key="1">
    <source>
        <dbReference type="ARBA" id="ARBA00005817"/>
    </source>
</evidence>
<dbReference type="PANTHER" id="PTHR43153">
    <property type="entry name" value="ELECTRON TRANSFER FLAVOPROTEIN ALPHA"/>
    <property type="match status" value="1"/>
</dbReference>
<accession>A0A2C6DND3</accession>
<comment type="cofactor">
    <cofactor evidence="6">
        <name>FAD</name>
        <dbReference type="ChEBI" id="CHEBI:57692"/>
    </cofactor>
    <text evidence="6">Binds 1 FAD per dimer.</text>
</comment>
<feature type="binding site" evidence="6">
    <location>
        <position position="282"/>
    </location>
    <ligand>
        <name>FAD</name>
        <dbReference type="ChEBI" id="CHEBI:57692"/>
    </ligand>
</feature>
<dbReference type="InterPro" id="IPR029035">
    <property type="entry name" value="DHS-like_NAD/FAD-binding_dom"/>
</dbReference>
<evidence type="ECO:0000313" key="9">
    <source>
        <dbReference type="Proteomes" id="UP000224974"/>
    </source>
</evidence>